<sequence>MDVELRTYLLHDDGSLETLAIVPFESYGECPNVGDTICEWFDHVDMDKSYYSVQRRYFVHRIGKNSGWAVVLRKIDVSEPIGKLVDAWEADDEFWGEVNAIEVAEDEAGLKPLAVNTLEGAKVRLAKATNSAPKPKSTSKVRKASPNKPKYR</sequence>
<organism evidence="2 3">
    <name type="scientific">Rhizobium rhizogenes (strain K84 / ATCC BAA-868)</name>
    <name type="common">Agrobacterium radiobacter</name>
    <dbReference type="NCBI Taxonomy" id="311403"/>
    <lineage>
        <taxon>Bacteria</taxon>
        <taxon>Pseudomonadati</taxon>
        <taxon>Pseudomonadota</taxon>
        <taxon>Alphaproteobacteria</taxon>
        <taxon>Hyphomicrobiales</taxon>
        <taxon>Rhizobiaceae</taxon>
        <taxon>Rhizobium/Agrobacterium group</taxon>
        <taxon>Rhizobium</taxon>
    </lineage>
</organism>
<evidence type="ECO:0000313" key="2">
    <source>
        <dbReference type="EMBL" id="ACM27544.1"/>
    </source>
</evidence>
<feature type="region of interest" description="Disordered" evidence="1">
    <location>
        <begin position="126"/>
        <end position="152"/>
    </location>
</feature>
<dbReference type="Proteomes" id="UP000001600">
    <property type="component" value="Chromosome 1"/>
</dbReference>
<dbReference type="eggNOG" id="ENOG50314V5">
    <property type="taxonomic scope" value="Bacteria"/>
</dbReference>
<dbReference type="STRING" id="311403.Arad_3642"/>
<gene>
    <name evidence="2" type="ordered locus">Arad_3642</name>
</gene>
<reference evidence="2 3" key="1">
    <citation type="journal article" date="2009" name="J. Bacteriol.">
        <title>Genome sequences of three Agrobacterium biovars help elucidate the evolution of multichromosome genomes in bacteria.</title>
        <authorList>
            <person name="Slater S.C."/>
            <person name="Goldman B.S."/>
            <person name="Goodner B."/>
            <person name="Setubal J.C."/>
            <person name="Farrand S.K."/>
            <person name="Nester E.W."/>
            <person name="Burr T.J."/>
            <person name="Banta L."/>
            <person name="Dickerman A.W."/>
            <person name="Paulsen I."/>
            <person name="Otten L."/>
            <person name="Suen G."/>
            <person name="Welch R."/>
            <person name="Almeida N.F."/>
            <person name="Arnold F."/>
            <person name="Burton O.T."/>
            <person name="Du Z."/>
            <person name="Ewing A."/>
            <person name="Godsy E."/>
            <person name="Heisel S."/>
            <person name="Houmiel K.L."/>
            <person name="Jhaveri J."/>
            <person name="Lu J."/>
            <person name="Miller N.M."/>
            <person name="Norton S."/>
            <person name="Chen Q."/>
            <person name="Phoolcharoen W."/>
            <person name="Ohlin V."/>
            <person name="Ondrusek D."/>
            <person name="Pride N."/>
            <person name="Stricklin S.L."/>
            <person name="Sun J."/>
            <person name="Wheeler C."/>
            <person name="Wilson L."/>
            <person name="Zhu H."/>
            <person name="Wood D.W."/>
        </authorList>
    </citation>
    <scope>NUCLEOTIDE SEQUENCE [LARGE SCALE GENOMIC DNA]</scope>
    <source>
        <strain evidence="3">K84 / ATCC BAA-868</strain>
    </source>
</reference>
<evidence type="ECO:0000256" key="1">
    <source>
        <dbReference type="SAM" id="MobiDB-lite"/>
    </source>
</evidence>
<accession>B9J9E2</accession>
<dbReference type="RefSeq" id="WP_012652222.1">
    <property type="nucleotide sequence ID" value="NC_011985.1"/>
</dbReference>
<proteinExistence type="predicted"/>
<name>B9J9E2_RHIR8</name>
<dbReference type="KEGG" id="ara:Arad_3642"/>
<evidence type="ECO:0000313" key="3">
    <source>
        <dbReference type="Proteomes" id="UP000001600"/>
    </source>
</evidence>
<feature type="compositionally biased region" description="Basic residues" evidence="1">
    <location>
        <begin position="137"/>
        <end position="152"/>
    </location>
</feature>
<dbReference type="HOGENOM" id="CLU_1718478_0_0_5"/>
<dbReference type="EMBL" id="CP000628">
    <property type="protein sequence ID" value="ACM27544.1"/>
    <property type="molecule type" value="Genomic_DNA"/>
</dbReference>
<dbReference type="AlphaFoldDB" id="B9J9E2"/>
<protein>
    <submittedName>
        <fullName evidence="2">Uncharacterized protein</fullName>
    </submittedName>
</protein>